<proteinExistence type="inferred from homology"/>
<evidence type="ECO:0000256" key="3">
    <source>
        <dbReference type="ARBA" id="ARBA00023235"/>
    </source>
</evidence>
<evidence type="ECO:0000256" key="1">
    <source>
        <dbReference type="ARBA" id="ARBA00000971"/>
    </source>
</evidence>
<dbReference type="Proteomes" id="UP000792457">
    <property type="component" value="Unassembled WGS sequence"/>
</dbReference>
<dbReference type="EC" id="5.2.1.8" evidence="4"/>
<evidence type="ECO:0000313" key="7">
    <source>
        <dbReference type="Proteomes" id="UP000792457"/>
    </source>
</evidence>
<dbReference type="InterPro" id="IPR024936">
    <property type="entry name" value="Cyclophilin-type_PPIase"/>
</dbReference>
<dbReference type="GO" id="GO:0016018">
    <property type="term" value="F:cyclosporin A binding"/>
    <property type="evidence" value="ECO:0007669"/>
    <property type="project" value="TreeGrafter"/>
</dbReference>
<name>A0A8K0KD32_LADFU</name>
<accession>A0A8K0KD32</accession>
<dbReference type="GO" id="GO:0006457">
    <property type="term" value="P:protein folding"/>
    <property type="evidence" value="ECO:0007669"/>
    <property type="project" value="TreeGrafter"/>
</dbReference>
<comment type="function">
    <text evidence="4">PPIases accelerate the folding of proteins. It catalyzes the cis-trans isomerization of proline imidic peptide bonds in oligopeptides.</text>
</comment>
<dbReference type="FunFam" id="2.40.100.10:FF:000025">
    <property type="entry name" value="Peptidyl-prolyl cis-trans isomerase CYP19-2"/>
    <property type="match status" value="1"/>
</dbReference>
<dbReference type="GO" id="GO:0003755">
    <property type="term" value="F:peptidyl-prolyl cis-trans isomerase activity"/>
    <property type="evidence" value="ECO:0007669"/>
    <property type="project" value="UniProtKB-UniRule"/>
</dbReference>
<dbReference type="Pfam" id="PF00160">
    <property type="entry name" value="Pro_isomerase"/>
    <property type="match status" value="1"/>
</dbReference>
<gene>
    <name evidence="6" type="ORF">J437_LFUL013002</name>
</gene>
<dbReference type="Gene3D" id="2.40.100.10">
    <property type="entry name" value="Cyclophilin-like"/>
    <property type="match status" value="1"/>
</dbReference>
<dbReference type="AlphaFoldDB" id="A0A8K0KD32"/>
<evidence type="ECO:0000313" key="6">
    <source>
        <dbReference type="EMBL" id="KAG8232757.1"/>
    </source>
</evidence>
<dbReference type="PANTHER" id="PTHR11071:SF561">
    <property type="entry name" value="PEPTIDYL-PROLYL CIS-TRANS ISOMERASE D-RELATED"/>
    <property type="match status" value="1"/>
</dbReference>
<protein>
    <recommendedName>
        <fullName evidence="4">Peptidyl-prolyl cis-trans isomerase</fullName>
        <shortName evidence="4">PPIase</shortName>
        <ecNumber evidence="4">5.2.1.8</ecNumber>
    </recommendedName>
</protein>
<organism evidence="6 7">
    <name type="scientific">Ladona fulva</name>
    <name type="common">Scarce chaser dragonfly</name>
    <name type="synonym">Libellula fulva</name>
    <dbReference type="NCBI Taxonomy" id="123851"/>
    <lineage>
        <taxon>Eukaryota</taxon>
        <taxon>Metazoa</taxon>
        <taxon>Ecdysozoa</taxon>
        <taxon>Arthropoda</taxon>
        <taxon>Hexapoda</taxon>
        <taxon>Insecta</taxon>
        <taxon>Pterygota</taxon>
        <taxon>Palaeoptera</taxon>
        <taxon>Odonata</taxon>
        <taxon>Epiprocta</taxon>
        <taxon>Anisoptera</taxon>
        <taxon>Libelluloidea</taxon>
        <taxon>Libellulidae</taxon>
        <taxon>Ladona</taxon>
    </lineage>
</organism>
<keyword evidence="7" id="KW-1185">Reference proteome</keyword>
<dbReference type="SUPFAM" id="SSF50891">
    <property type="entry name" value="Cyclophilin-like"/>
    <property type="match status" value="1"/>
</dbReference>
<comment type="caution">
    <text evidence="6">The sequence shown here is derived from an EMBL/GenBank/DDBJ whole genome shotgun (WGS) entry which is preliminary data.</text>
</comment>
<keyword evidence="3 4" id="KW-0413">Isomerase</keyword>
<keyword evidence="2 4" id="KW-0697">Rotamase</keyword>
<comment type="similarity">
    <text evidence="4">Belongs to the cyclophilin-type PPIase family.</text>
</comment>
<reference evidence="6" key="2">
    <citation type="submission" date="2017-10" db="EMBL/GenBank/DDBJ databases">
        <title>Ladona fulva Genome sequencing and assembly.</title>
        <authorList>
            <person name="Murali S."/>
            <person name="Richards S."/>
            <person name="Bandaranaike D."/>
            <person name="Bellair M."/>
            <person name="Blankenburg K."/>
            <person name="Chao H."/>
            <person name="Dinh H."/>
            <person name="Doddapaneni H."/>
            <person name="Dugan-Rocha S."/>
            <person name="Elkadiri S."/>
            <person name="Gnanaolivu R."/>
            <person name="Hernandez B."/>
            <person name="Skinner E."/>
            <person name="Javaid M."/>
            <person name="Lee S."/>
            <person name="Li M."/>
            <person name="Ming W."/>
            <person name="Munidasa M."/>
            <person name="Muniz J."/>
            <person name="Nguyen L."/>
            <person name="Hughes D."/>
            <person name="Osuji N."/>
            <person name="Pu L.-L."/>
            <person name="Puazo M."/>
            <person name="Qu C."/>
            <person name="Quiroz J."/>
            <person name="Raj R."/>
            <person name="Weissenberger G."/>
            <person name="Xin Y."/>
            <person name="Zou X."/>
            <person name="Han Y."/>
            <person name="Worley K."/>
            <person name="Muzny D."/>
            <person name="Gibbs R."/>
        </authorList>
    </citation>
    <scope>NUCLEOTIDE SEQUENCE</scope>
    <source>
        <strain evidence="6">Sampled in the wild</strain>
    </source>
</reference>
<dbReference type="InterPro" id="IPR002130">
    <property type="entry name" value="Cyclophilin-type_PPIase_dom"/>
</dbReference>
<dbReference type="PRINTS" id="PR00153">
    <property type="entry name" value="CSAPPISMRASE"/>
</dbReference>
<dbReference type="OrthoDB" id="193499at2759"/>
<dbReference type="GO" id="GO:0005737">
    <property type="term" value="C:cytoplasm"/>
    <property type="evidence" value="ECO:0007669"/>
    <property type="project" value="TreeGrafter"/>
</dbReference>
<evidence type="ECO:0000259" key="5">
    <source>
        <dbReference type="PROSITE" id="PS50072"/>
    </source>
</evidence>
<dbReference type="EMBL" id="KZ308648">
    <property type="protein sequence ID" value="KAG8232757.1"/>
    <property type="molecule type" value="Genomic_DNA"/>
</dbReference>
<dbReference type="InterPro" id="IPR029000">
    <property type="entry name" value="Cyclophilin-like_dom_sf"/>
</dbReference>
<feature type="domain" description="PPIase cyclophilin-type" evidence="5">
    <location>
        <begin position="1"/>
        <end position="170"/>
    </location>
</feature>
<evidence type="ECO:0000256" key="2">
    <source>
        <dbReference type="ARBA" id="ARBA00023110"/>
    </source>
</evidence>
<dbReference type="PROSITE" id="PS50072">
    <property type="entry name" value="CSA_PPIASE_2"/>
    <property type="match status" value="1"/>
</dbReference>
<evidence type="ECO:0000256" key="4">
    <source>
        <dbReference type="RuleBase" id="RU363019"/>
    </source>
</evidence>
<comment type="catalytic activity">
    <reaction evidence="1 4">
        <text>[protein]-peptidylproline (omega=180) = [protein]-peptidylproline (omega=0)</text>
        <dbReference type="Rhea" id="RHEA:16237"/>
        <dbReference type="Rhea" id="RHEA-COMP:10747"/>
        <dbReference type="Rhea" id="RHEA-COMP:10748"/>
        <dbReference type="ChEBI" id="CHEBI:83833"/>
        <dbReference type="ChEBI" id="CHEBI:83834"/>
        <dbReference type="EC" id="5.2.1.8"/>
    </reaction>
</comment>
<dbReference type="PANTHER" id="PTHR11071">
    <property type="entry name" value="PEPTIDYL-PROLYL CIS-TRANS ISOMERASE"/>
    <property type="match status" value="1"/>
</dbReference>
<sequence length="173" mass="19501">MEFMAGKEYLGMIVAELYEDIVPLTVKNFMFFCQNGNNQEKRKPRKDDKEKILTYTGCPVHRIVPNYYMQSGDVLAHNGSDGKSIYGPVFDDENFILKHSKPGVISMANRGPNTNNSQFMITFRKLETLNGVHVVLGRVIQGLDTLLKVEDFGTSTGRPRAKVIILKCGILQK</sequence>
<reference evidence="6" key="1">
    <citation type="submission" date="2013-04" db="EMBL/GenBank/DDBJ databases">
        <authorList>
            <person name="Qu J."/>
            <person name="Murali S.C."/>
            <person name="Bandaranaike D."/>
            <person name="Bellair M."/>
            <person name="Blankenburg K."/>
            <person name="Chao H."/>
            <person name="Dinh H."/>
            <person name="Doddapaneni H."/>
            <person name="Downs B."/>
            <person name="Dugan-Rocha S."/>
            <person name="Elkadiri S."/>
            <person name="Gnanaolivu R.D."/>
            <person name="Hernandez B."/>
            <person name="Javaid M."/>
            <person name="Jayaseelan J.C."/>
            <person name="Lee S."/>
            <person name="Li M."/>
            <person name="Ming W."/>
            <person name="Munidasa M."/>
            <person name="Muniz J."/>
            <person name="Nguyen L."/>
            <person name="Ongeri F."/>
            <person name="Osuji N."/>
            <person name="Pu L.-L."/>
            <person name="Puazo M."/>
            <person name="Qu C."/>
            <person name="Quiroz J."/>
            <person name="Raj R."/>
            <person name="Weissenberger G."/>
            <person name="Xin Y."/>
            <person name="Zou X."/>
            <person name="Han Y."/>
            <person name="Richards S."/>
            <person name="Worley K."/>
            <person name="Muzny D."/>
            <person name="Gibbs R."/>
        </authorList>
    </citation>
    <scope>NUCLEOTIDE SEQUENCE</scope>
    <source>
        <strain evidence="6">Sampled in the wild</strain>
    </source>
</reference>
<dbReference type="PIRSF" id="PIRSF001467">
    <property type="entry name" value="Peptidylpro_ismrse"/>
    <property type="match status" value="1"/>
</dbReference>